<proteinExistence type="predicted"/>
<dbReference type="Proteomes" id="UP000305874">
    <property type="component" value="Unassembled WGS sequence"/>
</dbReference>
<name>A0A5S3Z555_9GAMM</name>
<dbReference type="AlphaFoldDB" id="A0A5S3Z555"/>
<evidence type="ECO:0000313" key="2">
    <source>
        <dbReference type="Proteomes" id="UP000305874"/>
    </source>
</evidence>
<sequence length="67" mass="7550">MLDSTLIYLGLSALAQAKKGGYISVLLIDYHHKTQKSFYACVFYIQQQKKGIFANKKVSFSPSFLLS</sequence>
<gene>
    <name evidence="1" type="ORF">CWC05_08670</name>
</gene>
<reference evidence="1 2" key="1">
    <citation type="submission" date="2017-12" db="EMBL/GenBank/DDBJ databases">
        <authorList>
            <person name="Paulsen S."/>
            <person name="Gram L.K."/>
        </authorList>
    </citation>
    <scope>NUCLEOTIDE SEQUENCE [LARGE SCALE GENOMIC DNA]</scope>
    <source>
        <strain evidence="1 2">S2897</strain>
    </source>
</reference>
<organism evidence="1 2">
    <name type="scientific">Pseudoalteromonas ruthenica</name>
    <dbReference type="NCBI Taxonomy" id="151081"/>
    <lineage>
        <taxon>Bacteria</taxon>
        <taxon>Pseudomonadati</taxon>
        <taxon>Pseudomonadota</taxon>
        <taxon>Gammaproteobacteria</taxon>
        <taxon>Alteromonadales</taxon>
        <taxon>Pseudoalteromonadaceae</taxon>
        <taxon>Pseudoalteromonas</taxon>
    </lineage>
</organism>
<evidence type="ECO:0000313" key="1">
    <source>
        <dbReference type="EMBL" id="TMP87161.1"/>
    </source>
</evidence>
<dbReference type="EMBL" id="PNCG01000009">
    <property type="protein sequence ID" value="TMP87161.1"/>
    <property type="molecule type" value="Genomic_DNA"/>
</dbReference>
<reference evidence="2" key="2">
    <citation type="submission" date="2019-06" db="EMBL/GenBank/DDBJ databases">
        <title>Co-occurence of chitin degradation, pigmentation and bioactivity in marine Pseudoalteromonas.</title>
        <authorList>
            <person name="Sonnenschein E.C."/>
            <person name="Bech P.K."/>
        </authorList>
    </citation>
    <scope>NUCLEOTIDE SEQUENCE [LARGE SCALE GENOMIC DNA]</scope>
    <source>
        <strain evidence="2">S2897</strain>
    </source>
</reference>
<comment type="caution">
    <text evidence="1">The sequence shown here is derived from an EMBL/GenBank/DDBJ whole genome shotgun (WGS) entry which is preliminary data.</text>
</comment>
<protein>
    <submittedName>
        <fullName evidence="1">Uncharacterized protein</fullName>
    </submittedName>
</protein>
<accession>A0A5S3Z555</accession>